<dbReference type="Proteomes" id="UP000230423">
    <property type="component" value="Unassembled WGS sequence"/>
</dbReference>
<evidence type="ECO:0000313" key="2">
    <source>
        <dbReference type="EMBL" id="PIO67857.1"/>
    </source>
</evidence>
<reference evidence="2 3" key="1">
    <citation type="submission" date="2015-09" db="EMBL/GenBank/DDBJ databases">
        <title>Draft genome of the parasitic nematode Teladorsagia circumcincta isolate WARC Sus (inbred).</title>
        <authorList>
            <person name="Mitreva M."/>
        </authorList>
    </citation>
    <scope>NUCLEOTIDE SEQUENCE [LARGE SCALE GENOMIC DNA]</scope>
    <source>
        <strain evidence="2 3">S</strain>
    </source>
</reference>
<accession>A0A2G9UC96</accession>
<dbReference type="AlphaFoldDB" id="A0A2G9UC96"/>
<evidence type="ECO:0000256" key="1">
    <source>
        <dbReference type="SAM" id="MobiDB-lite"/>
    </source>
</evidence>
<name>A0A2G9UC96_TELCI</name>
<keyword evidence="3" id="KW-1185">Reference proteome</keyword>
<proteinExistence type="predicted"/>
<evidence type="ECO:0000313" key="3">
    <source>
        <dbReference type="Proteomes" id="UP000230423"/>
    </source>
</evidence>
<feature type="region of interest" description="Disordered" evidence="1">
    <location>
        <begin position="1"/>
        <end position="51"/>
    </location>
</feature>
<protein>
    <submittedName>
        <fullName evidence="2">Uncharacterized protein</fullName>
    </submittedName>
</protein>
<dbReference type="EMBL" id="KZ347381">
    <property type="protein sequence ID" value="PIO67857.1"/>
    <property type="molecule type" value="Genomic_DNA"/>
</dbReference>
<gene>
    <name evidence="2" type="ORF">TELCIR_10381</name>
</gene>
<organism evidence="2 3">
    <name type="scientific">Teladorsagia circumcincta</name>
    <name type="common">Brown stomach worm</name>
    <name type="synonym">Ostertagia circumcincta</name>
    <dbReference type="NCBI Taxonomy" id="45464"/>
    <lineage>
        <taxon>Eukaryota</taxon>
        <taxon>Metazoa</taxon>
        <taxon>Ecdysozoa</taxon>
        <taxon>Nematoda</taxon>
        <taxon>Chromadorea</taxon>
        <taxon>Rhabditida</taxon>
        <taxon>Rhabditina</taxon>
        <taxon>Rhabditomorpha</taxon>
        <taxon>Strongyloidea</taxon>
        <taxon>Trichostrongylidae</taxon>
        <taxon>Teladorsagia</taxon>
    </lineage>
</organism>
<sequence>LKGEESKAASHKGIVSMRDEREPYPEDEEDGAVASDSSEYVASMPIPSYYQ</sequence>
<feature type="non-terminal residue" evidence="2">
    <location>
        <position position="1"/>
    </location>
</feature>